<dbReference type="SUPFAM" id="SSF109604">
    <property type="entry name" value="HD-domain/PDEase-like"/>
    <property type="match status" value="1"/>
</dbReference>
<dbReference type="InterPro" id="IPR001789">
    <property type="entry name" value="Sig_transdc_resp-reg_receiver"/>
</dbReference>
<dbReference type="SUPFAM" id="SSF52172">
    <property type="entry name" value="CheY-like"/>
    <property type="match status" value="1"/>
</dbReference>
<protein>
    <submittedName>
        <fullName evidence="4">HD-like signal output (HDOD) protein/CheY-like chemotaxis protein</fullName>
    </submittedName>
</protein>
<reference evidence="4 5" key="1">
    <citation type="submission" date="2023-07" db="EMBL/GenBank/DDBJ databases">
        <title>Sequencing the genomes of 1000 actinobacteria strains.</title>
        <authorList>
            <person name="Klenk H.-P."/>
        </authorList>
    </citation>
    <scope>NUCLEOTIDE SEQUENCE [LARGE SCALE GENOMIC DNA]</scope>
    <source>
        <strain evidence="4 5">DSM 44711</strain>
    </source>
</reference>
<dbReference type="Proteomes" id="UP001183629">
    <property type="component" value="Unassembled WGS sequence"/>
</dbReference>
<dbReference type="Gene3D" id="1.10.3210.10">
    <property type="entry name" value="Hypothetical protein af1432"/>
    <property type="match status" value="1"/>
</dbReference>
<accession>A0AAE4CVP8</accession>
<dbReference type="RefSeq" id="WP_310425145.1">
    <property type="nucleotide sequence ID" value="NZ_JAVDYC010000001.1"/>
</dbReference>
<dbReference type="Gene3D" id="3.40.50.2300">
    <property type="match status" value="1"/>
</dbReference>
<comment type="caution">
    <text evidence="4">The sequence shown here is derived from an EMBL/GenBank/DDBJ whole genome shotgun (WGS) entry which is preliminary data.</text>
</comment>
<proteinExistence type="predicted"/>
<dbReference type="GO" id="GO:0000160">
    <property type="term" value="P:phosphorelay signal transduction system"/>
    <property type="evidence" value="ECO:0007669"/>
    <property type="project" value="InterPro"/>
</dbReference>
<dbReference type="PANTHER" id="PTHR33525">
    <property type="match status" value="1"/>
</dbReference>
<dbReference type="EMBL" id="JAVDYC010000001">
    <property type="protein sequence ID" value="MDR7327626.1"/>
    <property type="molecule type" value="Genomic_DNA"/>
</dbReference>
<dbReference type="InterPro" id="IPR013976">
    <property type="entry name" value="HDOD"/>
</dbReference>
<dbReference type="PROSITE" id="PS50110">
    <property type="entry name" value="RESPONSE_REGULATORY"/>
    <property type="match status" value="1"/>
</dbReference>
<dbReference type="PROSITE" id="PS51833">
    <property type="entry name" value="HDOD"/>
    <property type="match status" value="1"/>
</dbReference>
<feature type="domain" description="Response regulatory" evidence="2">
    <location>
        <begin position="6"/>
        <end position="121"/>
    </location>
</feature>
<feature type="domain" description="HDOD" evidence="3">
    <location>
        <begin position="141"/>
        <end position="335"/>
    </location>
</feature>
<name>A0AAE4CVP8_9ACTN</name>
<evidence type="ECO:0000259" key="2">
    <source>
        <dbReference type="PROSITE" id="PS50110"/>
    </source>
</evidence>
<evidence type="ECO:0000313" key="5">
    <source>
        <dbReference type="Proteomes" id="UP001183629"/>
    </source>
</evidence>
<organism evidence="4 5">
    <name type="scientific">Catenuloplanes niger</name>
    <dbReference type="NCBI Taxonomy" id="587534"/>
    <lineage>
        <taxon>Bacteria</taxon>
        <taxon>Bacillati</taxon>
        <taxon>Actinomycetota</taxon>
        <taxon>Actinomycetes</taxon>
        <taxon>Micromonosporales</taxon>
        <taxon>Micromonosporaceae</taxon>
        <taxon>Catenuloplanes</taxon>
    </lineage>
</organism>
<dbReference type="AlphaFoldDB" id="A0AAE4CVP8"/>
<evidence type="ECO:0000259" key="3">
    <source>
        <dbReference type="PROSITE" id="PS51833"/>
    </source>
</evidence>
<sequence>MTQRPHVLFVDDEPMIIDGLRRMLRICRDRWTMSFAESGAAALDIMRSRPCDVVVTDYRMPEMDGAALLEQVRTEFPGVVRVILSGQTNESNLLRIMVLAHEMLSKPTTPEVLIAVIERLLDARMRTGSGQHSAVAFVESLPSPSHTFVELLAALEDEEASAQSVGTVIEKDPAAAAKVLHLVNSSAYTAGHKVSDVAQAVTLLGLHTVRGLVMMHDLIRVFDADAALPATWIDALTLHAVETSRLARLLGAGAGWQSDAFTAGLLHEVGQLVLASARPGDFCDALGNWTSGDRDLHVYEQTAFDASHVQVGVSLLGLWGLPTAVIDAVGGHTTVPGPGPATDPASAVALAHRITEADLGPVCGPHTGTALDEDELDASTRAAVSRWRRERAH</sequence>
<dbReference type="Pfam" id="PF08668">
    <property type="entry name" value="HDOD"/>
    <property type="match status" value="1"/>
</dbReference>
<dbReference type="PANTHER" id="PTHR33525:SF4">
    <property type="entry name" value="CYCLIC DI-GMP PHOSPHODIESTERASE CDGJ"/>
    <property type="match status" value="1"/>
</dbReference>
<keyword evidence="1" id="KW-0597">Phosphoprotein</keyword>
<gene>
    <name evidence="4" type="ORF">J2S44_007876</name>
</gene>
<keyword evidence="5" id="KW-1185">Reference proteome</keyword>
<dbReference type="SMART" id="SM00448">
    <property type="entry name" value="REC"/>
    <property type="match status" value="1"/>
</dbReference>
<dbReference type="InterPro" id="IPR052340">
    <property type="entry name" value="RNase_Y/CdgJ"/>
</dbReference>
<dbReference type="Pfam" id="PF00072">
    <property type="entry name" value="Response_reg"/>
    <property type="match status" value="1"/>
</dbReference>
<evidence type="ECO:0000313" key="4">
    <source>
        <dbReference type="EMBL" id="MDR7327626.1"/>
    </source>
</evidence>
<evidence type="ECO:0000256" key="1">
    <source>
        <dbReference type="PROSITE-ProRule" id="PRU00169"/>
    </source>
</evidence>
<dbReference type="InterPro" id="IPR011006">
    <property type="entry name" value="CheY-like_superfamily"/>
</dbReference>
<feature type="modified residue" description="4-aspartylphosphate" evidence="1">
    <location>
        <position position="57"/>
    </location>
</feature>